<dbReference type="EMBL" id="CAJVPT010028878">
    <property type="protein sequence ID" value="CAG8688155.1"/>
    <property type="molecule type" value="Genomic_DNA"/>
</dbReference>
<feature type="non-terminal residue" evidence="1">
    <location>
        <position position="1"/>
    </location>
</feature>
<organism evidence="1 2">
    <name type="scientific">Acaulospora colombiana</name>
    <dbReference type="NCBI Taxonomy" id="27376"/>
    <lineage>
        <taxon>Eukaryota</taxon>
        <taxon>Fungi</taxon>
        <taxon>Fungi incertae sedis</taxon>
        <taxon>Mucoromycota</taxon>
        <taxon>Glomeromycotina</taxon>
        <taxon>Glomeromycetes</taxon>
        <taxon>Diversisporales</taxon>
        <taxon>Acaulosporaceae</taxon>
        <taxon>Acaulospora</taxon>
    </lineage>
</organism>
<keyword evidence="2" id="KW-1185">Reference proteome</keyword>
<feature type="non-terminal residue" evidence="1">
    <location>
        <position position="39"/>
    </location>
</feature>
<evidence type="ECO:0000313" key="2">
    <source>
        <dbReference type="Proteomes" id="UP000789525"/>
    </source>
</evidence>
<reference evidence="1" key="1">
    <citation type="submission" date="2021-06" db="EMBL/GenBank/DDBJ databases">
        <authorList>
            <person name="Kallberg Y."/>
            <person name="Tangrot J."/>
            <person name="Rosling A."/>
        </authorList>
    </citation>
    <scope>NUCLEOTIDE SEQUENCE</scope>
    <source>
        <strain evidence="1">CL356</strain>
    </source>
</reference>
<gene>
    <name evidence="1" type="ORF">ACOLOM_LOCUS9699</name>
</gene>
<accession>A0ACA9P417</accession>
<protein>
    <submittedName>
        <fullName evidence="1">4152_t:CDS:1</fullName>
    </submittedName>
</protein>
<dbReference type="Proteomes" id="UP000789525">
    <property type="component" value="Unassembled WGS sequence"/>
</dbReference>
<comment type="caution">
    <text evidence="1">The sequence shown here is derived from an EMBL/GenBank/DDBJ whole genome shotgun (WGS) entry which is preliminary data.</text>
</comment>
<sequence length="39" mass="4356">DHTVISKITGHSSGTITRYMQFFRELVVSTLEDEESAIG</sequence>
<evidence type="ECO:0000313" key="1">
    <source>
        <dbReference type="EMBL" id="CAG8688155.1"/>
    </source>
</evidence>
<name>A0ACA9P417_9GLOM</name>
<proteinExistence type="predicted"/>